<dbReference type="PROSITE" id="PS00518">
    <property type="entry name" value="ZF_RING_1"/>
    <property type="match status" value="1"/>
</dbReference>
<comment type="caution">
    <text evidence="5">The sequence shown here is derived from an EMBL/GenBank/DDBJ whole genome shotgun (WGS) entry which is preliminary data.</text>
</comment>
<reference evidence="5" key="1">
    <citation type="submission" date="2022-03" db="EMBL/GenBank/DDBJ databases">
        <authorList>
            <person name="Tunstrom K."/>
        </authorList>
    </citation>
    <scope>NUCLEOTIDE SEQUENCE</scope>
</reference>
<accession>A0AAU9VEA8</accession>
<protein>
    <recommendedName>
        <fullName evidence="7">RING-type domain-containing protein</fullName>
    </recommendedName>
</protein>
<name>A0AAU9VEA8_EUPED</name>
<evidence type="ECO:0000256" key="3">
    <source>
        <dbReference type="ARBA" id="ARBA00022833"/>
    </source>
</evidence>
<evidence type="ECO:0000256" key="4">
    <source>
        <dbReference type="SAM" id="MobiDB-lite"/>
    </source>
</evidence>
<evidence type="ECO:0008006" key="7">
    <source>
        <dbReference type="Google" id="ProtNLM"/>
    </source>
</evidence>
<organism evidence="5 6">
    <name type="scientific">Euphydryas editha</name>
    <name type="common">Edith's checkerspot</name>
    <dbReference type="NCBI Taxonomy" id="104508"/>
    <lineage>
        <taxon>Eukaryota</taxon>
        <taxon>Metazoa</taxon>
        <taxon>Ecdysozoa</taxon>
        <taxon>Arthropoda</taxon>
        <taxon>Hexapoda</taxon>
        <taxon>Insecta</taxon>
        <taxon>Pterygota</taxon>
        <taxon>Neoptera</taxon>
        <taxon>Endopterygota</taxon>
        <taxon>Lepidoptera</taxon>
        <taxon>Glossata</taxon>
        <taxon>Ditrysia</taxon>
        <taxon>Papilionoidea</taxon>
        <taxon>Nymphalidae</taxon>
        <taxon>Nymphalinae</taxon>
        <taxon>Euphydryas</taxon>
    </lineage>
</organism>
<dbReference type="GO" id="GO:0008270">
    <property type="term" value="F:zinc ion binding"/>
    <property type="evidence" value="ECO:0007669"/>
    <property type="project" value="UniProtKB-KW"/>
</dbReference>
<dbReference type="Gene3D" id="3.30.40.10">
    <property type="entry name" value="Zinc/RING finger domain, C3HC4 (zinc finger)"/>
    <property type="match status" value="1"/>
</dbReference>
<keyword evidence="2" id="KW-0863">Zinc-finger</keyword>
<dbReference type="AlphaFoldDB" id="A0AAU9VEA8"/>
<evidence type="ECO:0000256" key="2">
    <source>
        <dbReference type="ARBA" id="ARBA00022771"/>
    </source>
</evidence>
<dbReference type="InterPro" id="IPR017907">
    <property type="entry name" value="Znf_RING_CS"/>
</dbReference>
<keyword evidence="3" id="KW-0862">Zinc</keyword>
<dbReference type="EMBL" id="CAKOGL010000031">
    <property type="protein sequence ID" value="CAH2108280.1"/>
    <property type="molecule type" value="Genomic_DNA"/>
</dbReference>
<keyword evidence="1" id="KW-0479">Metal-binding</keyword>
<dbReference type="Proteomes" id="UP001153954">
    <property type="component" value="Unassembled WGS sequence"/>
</dbReference>
<feature type="compositionally biased region" description="Basic residues" evidence="4">
    <location>
        <begin position="533"/>
        <end position="546"/>
    </location>
</feature>
<feature type="region of interest" description="Disordered" evidence="4">
    <location>
        <begin position="202"/>
        <end position="239"/>
    </location>
</feature>
<feature type="compositionally biased region" description="Polar residues" evidence="4">
    <location>
        <begin position="512"/>
        <end position="521"/>
    </location>
</feature>
<sequence length="546" mass="62290">MNNLNTEVAVEHIKTLVDNNRCVSCDLLNGPIIRYPCGHTVCKTCVETAEDCLLCLSPPVVASNSIDKPFSQRIINTFNLLNAFQDLFNLDVYKRHRLSEQLKLEKQLFPKCIQAPLKYCNKRKSINIVKDKENASASFIAGENISTAIKMDNTINYVQQWLKSNESSSKKSNIKLPRKPLADINVNDQRFYTKDSLVSKVNNNTKTGQKRKHLKIFDSNSDKKMRPLSKKRKTDSDRKLRSTKNYIKINLTENNKCENDESGIVIDEETIVIDNSPCNDKDKLALMAVREAEEFNSSDYISFDKSNHNEIETNLFKVPFYKKSLLHKFCNNCTIEKNNVVDSTKNLSVIIDSNRYVTTIKVSQCPVSNDKVVNKQSVQIQTDTCIDGTDEINTHFVDNNEVQRSNGKVLSLLHQNDIKTADMVTEDPDKFKLCKNDENNLKNTEGVSNVVSLARDKCLIIEESDTDSDINIIESTLEVTAEVHREETIYDFGVLSTLEPNEYETRMKRNTLRGNTPLSTDSSDKENYDPNRIKKQKPCKKHCSKK</sequence>
<feature type="region of interest" description="Disordered" evidence="4">
    <location>
        <begin position="505"/>
        <end position="546"/>
    </location>
</feature>
<proteinExistence type="predicted"/>
<evidence type="ECO:0000313" key="5">
    <source>
        <dbReference type="EMBL" id="CAH2108280.1"/>
    </source>
</evidence>
<dbReference type="InterPro" id="IPR013083">
    <property type="entry name" value="Znf_RING/FYVE/PHD"/>
</dbReference>
<evidence type="ECO:0000256" key="1">
    <source>
        <dbReference type="ARBA" id="ARBA00022723"/>
    </source>
</evidence>
<evidence type="ECO:0000313" key="6">
    <source>
        <dbReference type="Proteomes" id="UP001153954"/>
    </source>
</evidence>
<gene>
    <name evidence="5" type="ORF">EEDITHA_LOCUS22230</name>
</gene>
<keyword evidence="6" id="KW-1185">Reference proteome</keyword>
<feature type="compositionally biased region" description="Basic and acidic residues" evidence="4">
    <location>
        <begin position="522"/>
        <end position="532"/>
    </location>
</feature>